<dbReference type="InterPro" id="IPR010729">
    <property type="entry name" value="Ribosomal_uL29_mit"/>
</dbReference>
<protein>
    <recommendedName>
        <fullName evidence="6">Large ribosomal subunit protein uL29m</fullName>
    </recommendedName>
</protein>
<evidence type="ECO:0000256" key="2">
    <source>
        <dbReference type="ARBA" id="ARBA00009254"/>
    </source>
</evidence>
<dbReference type="KEGG" id="aplc:110989843"/>
<dbReference type="OMA" id="TGQETEW"/>
<dbReference type="AlphaFoldDB" id="A0A8B7ZYM7"/>
<dbReference type="GO" id="GO:0005762">
    <property type="term" value="C:mitochondrial large ribosomal subunit"/>
    <property type="evidence" value="ECO:0007669"/>
    <property type="project" value="TreeGrafter"/>
</dbReference>
<dbReference type="Gene3D" id="6.10.330.20">
    <property type="match status" value="1"/>
</dbReference>
<accession>A0A8B7ZYM7</accession>
<proteinExistence type="inferred from homology"/>
<dbReference type="Pfam" id="PF06984">
    <property type="entry name" value="MRP-L47"/>
    <property type="match status" value="1"/>
</dbReference>
<evidence type="ECO:0000256" key="1">
    <source>
        <dbReference type="ARBA" id="ARBA00004173"/>
    </source>
</evidence>
<comment type="subcellular location">
    <subcellularLocation>
        <location evidence="1">Mitochondrion</location>
    </subcellularLocation>
</comment>
<keyword evidence="5" id="KW-0687">Ribonucleoprotein</keyword>
<evidence type="ECO:0000256" key="6">
    <source>
        <dbReference type="ARBA" id="ARBA00035289"/>
    </source>
</evidence>
<dbReference type="GO" id="GO:0003735">
    <property type="term" value="F:structural constituent of ribosome"/>
    <property type="evidence" value="ECO:0007669"/>
    <property type="project" value="InterPro"/>
</dbReference>
<evidence type="ECO:0000256" key="3">
    <source>
        <dbReference type="ARBA" id="ARBA00022980"/>
    </source>
</evidence>
<dbReference type="Proteomes" id="UP000694845">
    <property type="component" value="Unplaced"/>
</dbReference>
<sequence>MYLCSKMAACMAYRNFFAAKSFDQLSFLRGIFSKCHISTSIPFAAQLQYRCIYNRIFYRASNQNTPQRTFSQQLSFRHAANLSNSWLCKTDQSQGFHTSWSYLGLEEFFDDPKTYGEPNVKSGRPWSADELRLKDNLTLHKLWFVLLKEKNMLLTMEREAEKQNKRMPGSDRLWKVSVSMRKLQQVVHERNEALTELRTGQPEEHPGKMVYTPFGYLRYIKPKEHFLPIYANKRYHRKRYRYRPFVKKYLTLWMEKEQVNRKREKRRRNDQIKKLKQRFPDADVWQN</sequence>
<comment type="similarity">
    <text evidence="2">Belongs to the universal ribosomal protein uL29 family.</text>
</comment>
<keyword evidence="7" id="KW-1185">Reference proteome</keyword>
<keyword evidence="4" id="KW-0496">Mitochondrion</keyword>
<dbReference type="InterPro" id="IPR038340">
    <property type="entry name" value="MRP-L47_sf"/>
</dbReference>
<dbReference type="CTD" id="57129"/>
<gene>
    <name evidence="8" type="primary">LOC110989843</name>
</gene>
<keyword evidence="3" id="KW-0689">Ribosomal protein</keyword>
<evidence type="ECO:0000313" key="7">
    <source>
        <dbReference type="Proteomes" id="UP000694845"/>
    </source>
</evidence>
<reference evidence="8" key="1">
    <citation type="submission" date="2025-08" db="UniProtKB">
        <authorList>
            <consortium name="RefSeq"/>
        </authorList>
    </citation>
    <scope>IDENTIFICATION</scope>
</reference>
<dbReference type="GeneID" id="110989843"/>
<dbReference type="PANTHER" id="PTHR21183">
    <property type="entry name" value="RIBOSOMAL PROTEIN L47, MITOCHONDRIAL-RELATED"/>
    <property type="match status" value="1"/>
</dbReference>
<dbReference type="PANTHER" id="PTHR21183:SF18">
    <property type="entry name" value="LARGE RIBOSOMAL SUBUNIT PROTEIN UL29M"/>
    <property type="match status" value="1"/>
</dbReference>
<organism evidence="7 8">
    <name type="scientific">Acanthaster planci</name>
    <name type="common">Crown-of-thorns starfish</name>
    <dbReference type="NCBI Taxonomy" id="133434"/>
    <lineage>
        <taxon>Eukaryota</taxon>
        <taxon>Metazoa</taxon>
        <taxon>Echinodermata</taxon>
        <taxon>Eleutherozoa</taxon>
        <taxon>Asterozoa</taxon>
        <taxon>Asteroidea</taxon>
        <taxon>Valvatacea</taxon>
        <taxon>Valvatida</taxon>
        <taxon>Acanthasteridae</taxon>
        <taxon>Acanthaster</taxon>
    </lineage>
</organism>
<dbReference type="RefSeq" id="XP_022110197.1">
    <property type="nucleotide sequence ID" value="XM_022254505.1"/>
</dbReference>
<dbReference type="OrthoDB" id="270763at2759"/>
<evidence type="ECO:0000256" key="4">
    <source>
        <dbReference type="ARBA" id="ARBA00023128"/>
    </source>
</evidence>
<dbReference type="GO" id="GO:0032543">
    <property type="term" value="P:mitochondrial translation"/>
    <property type="evidence" value="ECO:0007669"/>
    <property type="project" value="TreeGrafter"/>
</dbReference>
<evidence type="ECO:0000256" key="5">
    <source>
        <dbReference type="ARBA" id="ARBA00023274"/>
    </source>
</evidence>
<evidence type="ECO:0000313" key="8">
    <source>
        <dbReference type="RefSeq" id="XP_022110197.1"/>
    </source>
</evidence>
<name>A0A8B7ZYM7_ACAPL</name>